<feature type="region of interest" description="Disordered" evidence="1">
    <location>
        <begin position="1"/>
        <end position="29"/>
    </location>
</feature>
<evidence type="ECO:0000313" key="2">
    <source>
        <dbReference type="EMBL" id="SVB80221.1"/>
    </source>
</evidence>
<reference evidence="2" key="1">
    <citation type="submission" date="2018-05" db="EMBL/GenBank/DDBJ databases">
        <authorList>
            <person name="Lanie J.A."/>
            <person name="Ng W.-L."/>
            <person name="Kazmierczak K.M."/>
            <person name="Andrzejewski T.M."/>
            <person name="Davidsen T.M."/>
            <person name="Wayne K.J."/>
            <person name="Tettelin H."/>
            <person name="Glass J.I."/>
            <person name="Rusch D."/>
            <person name="Podicherti R."/>
            <person name="Tsui H.-C.T."/>
            <person name="Winkler M.E."/>
        </authorList>
    </citation>
    <scope>NUCLEOTIDE SEQUENCE</scope>
</reference>
<sequence>MMLRGIDPKADADSHVASESRYLSQLREE</sequence>
<accession>A0A382H1A5</accession>
<dbReference type="EMBL" id="UINC01058218">
    <property type="protein sequence ID" value="SVB80221.1"/>
    <property type="molecule type" value="Genomic_DNA"/>
</dbReference>
<dbReference type="AlphaFoldDB" id="A0A382H1A5"/>
<name>A0A382H1A5_9ZZZZ</name>
<protein>
    <submittedName>
        <fullName evidence="2">Uncharacterized protein</fullName>
    </submittedName>
</protein>
<proteinExistence type="predicted"/>
<organism evidence="2">
    <name type="scientific">marine metagenome</name>
    <dbReference type="NCBI Taxonomy" id="408172"/>
    <lineage>
        <taxon>unclassified sequences</taxon>
        <taxon>metagenomes</taxon>
        <taxon>ecological metagenomes</taxon>
    </lineage>
</organism>
<evidence type="ECO:0000256" key="1">
    <source>
        <dbReference type="SAM" id="MobiDB-lite"/>
    </source>
</evidence>
<feature type="compositionally biased region" description="Basic and acidic residues" evidence="1">
    <location>
        <begin position="1"/>
        <end position="18"/>
    </location>
</feature>
<gene>
    <name evidence="2" type="ORF">METZ01_LOCUS233075</name>
</gene>